<dbReference type="EMBL" id="UZAH01036174">
    <property type="protein sequence ID" value="VDP44293.1"/>
    <property type="molecule type" value="Genomic_DNA"/>
</dbReference>
<dbReference type="GO" id="GO:0005262">
    <property type="term" value="F:calcium channel activity"/>
    <property type="evidence" value="ECO:0007669"/>
    <property type="project" value="TreeGrafter"/>
</dbReference>
<evidence type="ECO:0000313" key="4">
    <source>
        <dbReference type="EMBL" id="VDP44293.1"/>
    </source>
</evidence>
<feature type="transmembrane region" description="Helical" evidence="2">
    <location>
        <begin position="384"/>
        <end position="403"/>
    </location>
</feature>
<keyword evidence="5" id="KW-1185">Reference proteome</keyword>
<keyword evidence="2" id="KW-0472">Membrane</keyword>
<sequence length="598" mass="67622">MKVGDVQIYPADPEDRVDGDVYIFTAFQNLPGPMVKDHDEMFAWEDVSRPTYLYVPVPALYNKTGRFYVGIGVANKAASNCVRFEPPPGISEEDYCLVRDFDLVVYARVLNKGCYFYQGSWNRFTNVNTTSFGGDSYVECSTHHLTTFSVGISNPEIDDGMAYIYITEVREQIITATILVLLIGIHMSIVIIIGFHCEVLEFDKGWLYDMKDNTIGDLYHYVVMVETGYRMCATTDSKIFITLYGTDADEVARELSSARVVKNSDVFVWGTSARFLLKAPWSLGDIRFVRVWVDNTGQGDLESWYCNRIVVKDLHTGSIYRFPIHDWFGANMSDGATERLAAVDDEIILKNDVLSIHILAETISYIAMYTGGGLRTRQRVSRPWYACSVLLGQLIVCVVNWAIVSCEDIVRPNADAVYSLSVELEDVLIAMLLSIIVLPFTSLIPYLFTKSPCDEEIEEIDLVKERNEQEKLPSYWPPIVRKLLSLVFTWLPIGLWIFALTVTGKLSGDHAAAFTQRYLIQLALWILITEPIKGIIAAYWILTHHPSHAVSCELDEAVLPLQYGKELRPPPEGLRNEVVGTTDSDIIQLTQNKEKKTR</sequence>
<dbReference type="PANTHER" id="PTHR10877">
    <property type="entry name" value="POLYCYSTIN FAMILY MEMBER"/>
    <property type="match status" value="1"/>
</dbReference>
<feature type="transmembrane region" description="Helical" evidence="2">
    <location>
        <begin position="483"/>
        <end position="502"/>
    </location>
</feature>
<feature type="transmembrane region" description="Helical" evidence="2">
    <location>
        <begin position="522"/>
        <end position="542"/>
    </location>
</feature>
<accession>A0A3P8HD58</accession>
<dbReference type="InterPro" id="IPR036392">
    <property type="entry name" value="PLAT/LH2_dom_sf"/>
</dbReference>
<reference evidence="4 5" key="1">
    <citation type="submission" date="2018-11" db="EMBL/GenBank/DDBJ databases">
        <authorList>
            <consortium name="Pathogen Informatics"/>
        </authorList>
    </citation>
    <scope>NUCLEOTIDE SEQUENCE [LARGE SCALE GENOMIC DNA]</scope>
</reference>
<dbReference type="SUPFAM" id="SSF49723">
    <property type="entry name" value="Lipase/lipooxygenase domain (PLAT/LH2 domain)"/>
    <property type="match status" value="1"/>
</dbReference>
<dbReference type="PANTHER" id="PTHR10877:SF194">
    <property type="entry name" value="LOCATION OF VULVA DEFECTIVE 1"/>
    <property type="match status" value="1"/>
</dbReference>
<dbReference type="OrthoDB" id="444119at2759"/>
<proteinExistence type="predicted"/>
<dbReference type="Pfam" id="PF01477">
    <property type="entry name" value="PLAT"/>
    <property type="match status" value="1"/>
</dbReference>
<evidence type="ECO:0000313" key="6">
    <source>
        <dbReference type="WBParaSite" id="HPBE_0002431101-mRNA-1"/>
    </source>
</evidence>
<evidence type="ECO:0000256" key="2">
    <source>
        <dbReference type="SAM" id="Phobius"/>
    </source>
</evidence>
<feature type="transmembrane region" description="Helical" evidence="2">
    <location>
        <begin position="173"/>
        <end position="195"/>
    </location>
</feature>
<gene>
    <name evidence="4" type="ORF">HPBE_LOCUS24310</name>
</gene>
<comment type="caution">
    <text evidence="1">Lacks conserved residue(s) required for the propagation of feature annotation.</text>
</comment>
<dbReference type="Proteomes" id="UP000050761">
    <property type="component" value="Unassembled WGS sequence"/>
</dbReference>
<reference evidence="6" key="2">
    <citation type="submission" date="2019-09" db="UniProtKB">
        <authorList>
            <consortium name="WormBaseParasite"/>
        </authorList>
    </citation>
    <scope>IDENTIFICATION</scope>
</reference>
<organism evidence="5 6">
    <name type="scientific">Heligmosomoides polygyrus</name>
    <name type="common">Parasitic roundworm</name>
    <dbReference type="NCBI Taxonomy" id="6339"/>
    <lineage>
        <taxon>Eukaryota</taxon>
        <taxon>Metazoa</taxon>
        <taxon>Ecdysozoa</taxon>
        <taxon>Nematoda</taxon>
        <taxon>Chromadorea</taxon>
        <taxon>Rhabditida</taxon>
        <taxon>Rhabditina</taxon>
        <taxon>Rhabditomorpha</taxon>
        <taxon>Strongyloidea</taxon>
        <taxon>Heligmosomidae</taxon>
        <taxon>Heligmosomoides</taxon>
    </lineage>
</organism>
<name>A0A183GNP1_HELPZ</name>
<dbReference type="InterPro" id="IPR001024">
    <property type="entry name" value="PLAT/LH2_dom"/>
</dbReference>
<feature type="transmembrane region" description="Helical" evidence="2">
    <location>
        <begin position="427"/>
        <end position="448"/>
    </location>
</feature>
<feature type="domain" description="PLAT" evidence="3">
    <location>
        <begin position="219"/>
        <end position="342"/>
    </location>
</feature>
<keyword evidence="2" id="KW-0812">Transmembrane</keyword>
<dbReference type="AlphaFoldDB" id="A0A183GNP1"/>
<dbReference type="PROSITE" id="PS50095">
    <property type="entry name" value="PLAT"/>
    <property type="match status" value="1"/>
</dbReference>
<dbReference type="SMART" id="SM00308">
    <property type="entry name" value="LH2"/>
    <property type="match status" value="1"/>
</dbReference>
<keyword evidence="2" id="KW-1133">Transmembrane helix</keyword>
<dbReference type="WBParaSite" id="HPBE_0002431101-mRNA-1">
    <property type="protein sequence ID" value="HPBE_0002431101-mRNA-1"/>
    <property type="gene ID" value="HPBE_0002431101"/>
</dbReference>
<dbReference type="GO" id="GO:0050982">
    <property type="term" value="P:detection of mechanical stimulus"/>
    <property type="evidence" value="ECO:0007669"/>
    <property type="project" value="TreeGrafter"/>
</dbReference>
<dbReference type="Gene3D" id="2.60.60.20">
    <property type="entry name" value="PLAT/LH2 domain"/>
    <property type="match status" value="1"/>
</dbReference>
<evidence type="ECO:0000259" key="3">
    <source>
        <dbReference type="PROSITE" id="PS50095"/>
    </source>
</evidence>
<protein>
    <submittedName>
        <fullName evidence="6">PLAT domain-containing protein</fullName>
    </submittedName>
</protein>
<evidence type="ECO:0000313" key="5">
    <source>
        <dbReference type="Proteomes" id="UP000050761"/>
    </source>
</evidence>
<evidence type="ECO:0000256" key="1">
    <source>
        <dbReference type="PROSITE-ProRule" id="PRU00152"/>
    </source>
</evidence>
<dbReference type="GO" id="GO:0016020">
    <property type="term" value="C:membrane"/>
    <property type="evidence" value="ECO:0007669"/>
    <property type="project" value="TreeGrafter"/>
</dbReference>
<accession>A0A183GNP1</accession>
<dbReference type="InterPro" id="IPR051223">
    <property type="entry name" value="Polycystin"/>
</dbReference>